<accession>A0ABP1BV63</accession>
<proteinExistence type="predicted"/>
<dbReference type="Pfam" id="PF12770">
    <property type="entry name" value="CHAT"/>
    <property type="match status" value="2"/>
</dbReference>
<organism evidence="2 3">
    <name type="scientific">Sphagnum jensenii</name>
    <dbReference type="NCBI Taxonomy" id="128206"/>
    <lineage>
        <taxon>Eukaryota</taxon>
        <taxon>Viridiplantae</taxon>
        <taxon>Streptophyta</taxon>
        <taxon>Embryophyta</taxon>
        <taxon>Bryophyta</taxon>
        <taxon>Sphagnophytina</taxon>
        <taxon>Sphagnopsida</taxon>
        <taxon>Sphagnales</taxon>
        <taxon>Sphagnaceae</taxon>
        <taxon>Sphagnum</taxon>
    </lineage>
</organism>
<dbReference type="Proteomes" id="UP001497522">
    <property type="component" value="Chromosome 7"/>
</dbReference>
<dbReference type="EMBL" id="OZ023708">
    <property type="protein sequence ID" value="CAK9879767.1"/>
    <property type="molecule type" value="Genomic_DNA"/>
</dbReference>
<protein>
    <recommendedName>
        <fullName evidence="1">CHAT domain-containing protein</fullName>
    </recommendedName>
</protein>
<gene>
    <name evidence="2" type="ORF">CSSPJE1EN2_LOCUS21256</name>
</gene>
<dbReference type="InterPro" id="IPR024983">
    <property type="entry name" value="CHAT_dom"/>
</dbReference>
<keyword evidence="3" id="KW-1185">Reference proteome</keyword>
<name>A0ABP1BV63_9BRYO</name>
<evidence type="ECO:0000313" key="2">
    <source>
        <dbReference type="EMBL" id="CAK9879767.1"/>
    </source>
</evidence>
<evidence type="ECO:0000259" key="1">
    <source>
        <dbReference type="Pfam" id="PF12770"/>
    </source>
</evidence>
<feature type="domain" description="CHAT" evidence="1">
    <location>
        <begin position="1030"/>
        <end position="1123"/>
    </location>
</feature>
<sequence length="1172" mass="131940">MDLCERAGRVDDKYRARIECQVVCWHHACKLSEVEVGVECQESFSRARAAMAKKDWVVGVAELKRCRELVKATGMSLPNEAVECGESFPAAEAATAKQDWAVWEAERKRCHEVVEGRGRGFSPSEDSRRWLLGFADLMMASLYAFRLKKFAKATLIAVRCVSECQGLSSPADLTQNAALITLDAMYQFAFSSDCEDPVEEQLQILRVLTYDIHRLPSSSAPSKGHPERVADEPQDIVGYKEFVKREVIRQVVGACEPEQVENAEYSMCLHLLDEYHMRLNSEERLRWAEECGRVFKERHKGVPSFIHQGQQVTDLLILDPNRALDILEEMRKHVDAKRWEEDQSGDWEAAGWTAKSAEEVQGMRVVCYQLMQEILDLEGKTADVKRYAQYEKKLGVGREHFGERIGELYDQASTYINNEELEKAVACLEKCLELWKHLDVDKFRTPEGFLDGGAYYWCVIKVINLHTEMYCQSFKEGSPKECYFQNAMQWTDRCELEAVGVEEMVSNILTNKVRVTLYHVRNLCLRERTWGDAYVLNLVEDSRMLECGRAVSKGLRTCLYDWTYHTDQWITQLEDLKFVYYALQCYCAGKSASLRLQLKQFNPDKTGGNLVQSRILVQEAALASNEALVWAERACTNALLLQLGRGKLPHIMKELDEFAENDEAAFELLLSSRAACGPATTVLEYYYSTSDGLYFSLIIYAMTRVFSSAPSLFPTSFEVDLKKKLENLRTYFSQGSQTTDDKGVETLKDYGEDAMNADLEFLYGLLIALVEPILDDMKPDDKLIIVAPELLSNVPFAALRKPNSAVGKGYLIQRHTISVAPSLRVLQHCHKRWEELVHDRLDDTKPGAIVAVGDAAYGNSHSSLKASAKEVNFIEELFGKKHVVKLMGAQANPSEVLKWAKHPSENGCKQAIIHIAAHCDAHNATVRRGAITLTRPGAKPRQNCVINAAERRTSLTIQDDEVCDNEDGCDEIEEGQMSPKSAVPNTHAEVAQMPRFGELGGMHGGVVVPISKYSGTMKSENISGCGFEWRSHIVTLSGCESYNGEIKAEGVLNLPRHLMIAGVPCVVVSQWKVFDSSTCDLMKGFYQKLREGEDVSSALRAAMLEMHEAKHKVHEWAPFVVCGLPTVRLPWELQAGDSSRRLAMCKFLGFRVVEVDRKGHGGELTALERYMA</sequence>
<feature type="domain" description="CHAT" evidence="1">
    <location>
        <begin position="768"/>
        <end position="939"/>
    </location>
</feature>
<evidence type="ECO:0000313" key="3">
    <source>
        <dbReference type="Proteomes" id="UP001497522"/>
    </source>
</evidence>
<dbReference type="PANTHER" id="PTHR10098:SF111">
    <property type="entry name" value="CHAT DOMAIN-CONTAINING PROTEIN"/>
    <property type="match status" value="1"/>
</dbReference>
<reference evidence="2" key="1">
    <citation type="submission" date="2024-03" db="EMBL/GenBank/DDBJ databases">
        <authorList>
            <consortium name="ELIXIR-Norway"/>
            <consortium name="Elixir Norway"/>
        </authorList>
    </citation>
    <scope>NUCLEOTIDE SEQUENCE</scope>
</reference>
<dbReference type="PANTHER" id="PTHR10098">
    <property type="entry name" value="RAPSYN-RELATED"/>
    <property type="match status" value="1"/>
</dbReference>